<sequence>MLKMKRWKLNLIAAAAFAIAAVLGLIDKKTILCVVYTLLTITYTLRALIGAHYDNETKVVNVLKKKEN</sequence>
<dbReference type="PIR" id="B97209">
    <property type="entry name" value="B97209"/>
</dbReference>
<keyword evidence="2" id="KW-1185">Reference proteome</keyword>
<dbReference type="PATRIC" id="fig|272562.8.peg.2703"/>
<dbReference type="STRING" id="272562.CA_C2507"/>
<name>Q97G62_CLOAB</name>
<protein>
    <submittedName>
        <fullName evidence="1">Predicted membrane protein</fullName>
    </submittedName>
</protein>
<dbReference type="EMBL" id="AE001437">
    <property type="protein sequence ID" value="AAK80461.1"/>
    <property type="molecule type" value="Genomic_DNA"/>
</dbReference>
<proteinExistence type="predicted"/>
<dbReference type="KEGG" id="cac:CA_C2507"/>
<reference evidence="1 2" key="1">
    <citation type="journal article" date="2001" name="J. Bacteriol.">
        <title>Genome sequence and comparative analysis of the solvent-producing bacterium Clostridium acetobutylicum.</title>
        <authorList>
            <person name="Nolling J."/>
            <person name="Breton G."/>
            <person name="Omelchenko M.V."/>
            <person name="Makarova K.S."/>
            <person name="Zeng Q."/>
            <person name="Gibson R."/>
            <person name="Lee H.M."/>
            <person name="Dubois J."/>
            <person name="Qiu D."/>
            <person name="Hitti J."/>
            <person name="Wolf Y.I."/>
            <person name="Tatusov R.L."/>
            <person name="Sabathe F."/>
            <person name="Doucette-Stamm L."/>
            <person name="Soucaille P."/>
            <person name="Daly M.J."/>
            <person name="Bennett G.N."/>
            <person name="Koonin E.V."/>
            <person name="Smith D.R."/>
        </authorList>
    </citation>
    <scope>NUCLEOTIDE SEQUENCE [LARGE SCALE GENOMIC DNA]</scope>
    <source>
        <strain evidence="2">ATCC 824 / DSM 792 / JCM 1419 / LMG 5710 / VKM B-1787</strain>
    </source>
</reference>
<dbReference type="RefSeq" id="WP_010965802.1">
    <property type="nucleotide sequence ID" value="NC_003030.1"/>
</dbReference>
<dbReference type="Proteomes" id="UP000000814">
    <property type="component" value="Chromosome"/>
</dbReference>
<gene>
    <name evidence="1" type="ordered locus">CA_C2507</name>
</gene>
<evidence type="ECO:0000313" key="2">
    <source>
        <dbReference type="Proteomes" id="UP000000814"/>
    </source>
</evidence>
<evidence type="ECO:0000313" key="1">
    <source>
        <dbReference type="EMBL" id="AAK80461.1"/>
    </source>
</evidence>
<dbReference type="HOGENOM" id="CLU_2786407_0_0_9"/>
<dbReference type="GeneID" id="44998983"/>
<dbReference type="AlphaFoldDB" id="Q97G62"/>
<accession>Q97G62</accession>
<organism evidence="1 2">
    <name type="scientific">Clostridium acetobutylicum (strain ATCC 824 / DSM 792 / JCM 1419 / IAM 19013 / LMG 5710 / NBRC 13948 / NRRL B-527 / VKM B-1787 / 2291 / W)</name>
    <dbReference type="NCBI Taxonomy" id="272562"/>
    <lineage>
        <taxon>Bacteria</taxon>
        <taxon>Bacillati</taxon>
        <taxon>Bacillota</taxon>
        <taxon>Clostridia</taxon>
        <taxon>Eubacteriales</taxon>
        <taxon>Clostridiaceae</taxon>
        <taxon>Clostridium</taxon>
    </lineage>
</organism>